<evidence type="ECO:0000259" key="6">
    <source>
        <dbReference type="PROSITE" id="PS50893"/>
    </source>
</evidence>
<evidence type="ECO:0000256" key="5">
    <source>
        <dbReference type="SAM" id="MobiDB-lite"/>
    </source>
</evidence>
<feature type="compositionally biased region" description="Pro residues" evidence="5">
    <location>
        <begin position="1"/>
        <end position="17"/>
    </location>
</feature>
<dbReference type="Pfam" id="PF00005">
    <property type="entry name" value="ABC_tran"/>
    <property type="match status" value="1"/>
</dbReference>
<dbReference type="Proteomes" id="UP001157161">
    <property type="component" value="Unassembled WGS sequence"/>
</dbReference>
<keyword evidence="3" id="KW-0547">Nucleotide-binding</keyword>
<feature type="region of interest" description="Disordered" evidence="5">
    <location>
        <begin position="1"/>
        <end position="31"/>
    </location>
</feature>
<keyword evidence="4 7" id="KW-0067">ATP-binding</keyword>
<dbReference type="GO" id="GO:0016887">
    <property type="term" value="F:ATP hydrolysis activity"/>
    <property type="evidence" value="ECO:0007669"/>
    <property type="project" value="InterPro"/>
</dbReference>
<dbReference type="SUPFAM" id="SSF52540">
    <property type="entry name" value="P-loop containing nucleoside triphosphate hydrolases"/>
    <property type="match status" value="1"/>
</dbReference>
<reference evidence="7" key="2">
    <citation type="submission" date="2023-02" db="EMBL/GenBank/DDBJ databases">
        <authorList>
            <person name="Sun Q."/>
            <person name="Mori K."/>
        </authorList>
    </citation>
    <scope>NUCLEOTIDE SEQUENCE</scope>
    <source>
        <strain evidence="7">NBRC 112290</strain>
    </source>
</reference>
<dbReference type="PROSITE" id="PS50893">
    <property type="entry name" value="ABC_TRANSPORTER_2"/>
    <property type="match status" value="1"/>
</dbReference>
<dbReference type="EMBL" id="BSUM01000001">
    <property type="protein sequence ID" value="GMA32615.1"/>
    <property type="molecule type" value="Genomic_DNA"/>
</dbReference>
<dbReference type="PANTHER" id="PTHR43335">
    <property type="entry name" value="ABC TRANSPORTER, ATP-BINDING PROTEIN"/>
    <property type="match status" value="1"/>
</dbReference>
<feature type="compositionally biased region" description="Low complexity" evidence="5">
    <location>
        <begin position="18"/>
        <end position="31"/>
    </location>
</feature>
<feature type="domain" description="ABC transporter" evidence="6">
    <location>
        <begin position="33"/>
        <end position="263"/>
    </location>
</feature>
<dbReference type="SMART" id="SM00382">
    <property type="entry name" value="AAA"/>
    <property type="match status" value="1"/>
</dbReference>
<keyword evidence="8" id="KW-1185">Reference proteome</keyword>
<evidence type="ECO:0000313" key="7">
    <source>
        <dbReference type="EMBL" id="GMA32615.1"/>
    </source>
</evidence>
<name>A0AA37XH43_9MICO</name>
<dbReference type="InterPro" id="IPR027417">
    <property type="entry name" value="P-loop_NTPase"/>
</dbReference>
<dbReference type="CDD" id="cd03230">
    <property type="entry name" value="ABC_DR_subfamily_A"/>
    <property type="match status" value="1"/>
</dbReference>
<proteinExistence type="inferred from homology"/>
<comment type="caution">
    <text evidence="7">The sequence shown here is derived from an EMBL/GenBank/DDBJ whole genome shotgun (WGS) entry which is preliminary data.</text>
</comment>
<evidence type="ECO:0000256" key="1">
    <source>
        <dbReference type="ARBA" id="ARBA00005417"/>
    </source>
</evidence>
<evidence type="ECO:0000256" key="4">
    <source>
        <dbReference type="ARBA" id="ARBA00022840"/>
    </source>
</evidence>
<dbReference type="RefSeq" id="WP_284251293.1">
    <property type="nucleotide sequence ID" value="NZ_BSUM01000001.1"/>
</dbReference>
<dbReference type="InterPro" id="IPR003593">
    <property type="entry name" value="AAA+_ATPase"/>
</dbReference>
<comment type="similarity">
    <text evidence="1">Belongs to the ABC transporter superfamily.</text>
</comment>
<accession>A0AA37XH43</accession>
<reference evidence="7" key="1">
    <citation type="journal article" date="2014" name="Int. J. Syst. Evol. Microbiol.">
        <title>Complete genome sequence of Corynebacterium casei LMG S-19264T (=DSM 44701T), isolated from a smear-ripened cheese.</title>
        <authorList>
            <consortium name="US DOE Joint Genome Institute (JGI-PGF)"/>
            <person name="Walter F."/>
            <person name="Albersmeier A."/>
            <person name="Kalinowski J."/>
            <person name="Ruckert C."/>
        </authorList>
    </citation>
    <scope>NUCLEOTIDE SEQUENCE</scope>
    <source>
        <strain evidence="7">NBRC 112290</strain>
    </source>
</reference>
<evidence type="ECO:0000256" key="3">
    <source>
        <dbReference type="ARBA" id="ARBA00022741"/>
    </source>
</evidence>
<dbReference type="Gene3D" id="3.40.50.300">
    <property type="entry name" value="P-loop containing nucleotide triphosphate hydrolases"/>
    <property type="match status" value="1"/>
</dbReference>
<dbReference type="PANTHER" id="PTHR43335:SF3">
    <property type="entry name" value="ABC TRANSPORTER"/>
    <property type="match status" value="1"/>
</dbReference>
<keyword evidence="2" id="KW-0813">Transport</keyword>
<evidence type="ECO:0000256" key="2">
    <source>
        <dbReference type="ARBA" id="ARBA00022448"/>
    </source>
</evidence>
<gene>
    <name evidence="7" type="ORF">GCM10025875_26070</name>
</gene>
<organism evidence="7 8">
    <name type="scientific">Litorihabitans aurantiacus</name>
    <dbReference type="NCBI Taxonomy" id="1930061"/>
    <lineage>
        <taxon>Bacteria</taxon>
        <taxon>Bacillati</taxon>
        <taxon>Actinomycetota</taxon>
        <taxon>Actinomycetes</taxon>
        <taxon>Micrococcales</taxon>
        <taxon>Beutenbergiaceae</taxon>
        <taxon>Litorihabitans</taxon>
    </lineage>
</organism>
<sequence>MAIPPPPSVPPGSPPGQVPATASSPGGGAPPALHAASLRRAFGPMVAVADASLALAPGSVTALVGPNGSGKTTLLLMLAGLLTPDAGEIRVHGMTYAEHGPDARRRVGWMPDTFGTWDSLTCTEVLTTFGAAYRLPAEVARERALGLLQTVHLAEYATAPAHVLSRGQKQRLGMARALIHAPGVLLLDEPASGLDPRSRVDLRRLVRSLADSGVAVLVSSHVLVELDEMVDDAVFINRGATVVGSPAPAMARWRLTTLDAAALTSWASSVNLPLAADPDEAPVLPGAPSAGTFVVSLPDESQAAALLRDAVRAGVPISRMSPAGGRLEQTYLAMETDRR</sequence>
<dbReference type="GO" id="GO:0005524">
    <property type="term" value="F:ATP binding"/>
    <property type="evidence" value="ECO:0007669"/>
    <property type="project" value="UniProtKB-KW"/>
</dbReference>
<dbReference type="AlphaFoldDB" id="A0AA37XH43"/>
<dbReference type="InterPro" id="IPR003439">
    <property type="entry name" value="ABC_transporter-like_ATP-bd"/>
</dbReference>
<protein>
    <submittedName>
        <fullName evidence="7">Multidrug ABC transporter ATP-binding protein</fullName>
    </submittedName>
</protein>
<evidence type="ECO:0000313" key="8">
    <source>
        <dbReference type="Proteomes" id="UP001157161"/>
    </source>
</evidence>